<dbReference type="SUPFAM" id="SSF52540">
    <property type="entry name" value="P-loop containing nucleoside triphosphate hydrolases"/>
    <property type="match status" value="1"/>
</dbReference>
<dbReference type="InterPro" id="IPR044974">
    <property type="entry name" value="Disease_R_plants"/>
</dbReference>
<dbReference type="Pfam" id="PF23282">
    <property type="entry name" value="WHD_ROQ1"/>
    <property type="match status" value="1"/>
</dbReference>
<dbReference type="EMBL" id="QJKJ01006506">
    <property type="protein sequence ID" value="RDX86503.1"/>
    <property type="molecule type" value="Genomic_DNA"/>
</dbReference>
<keyword evidence="4" id="KW-1185">Reference proteome</keyword>
<gene>
    <name evidence="3" type="primary">N</name>
    <name evidence="3" type="ORF">CR513_32159</name>
</gene>
<dbReference type="InterPro" id="IPR027417">
    <property type="entry name" value="P-loop_NTPase"/>
</dbReference>
<sequence length="699" mass="79580">MHILRGNRVDKVYTMKGMGGSESIELFSWHAFKQACPREDFTELFRNVTTYYGGLPLALKVLGSYLFDMEVAEWKSVLEKLKKIPNDEVHEKLKISYDGLSDDTEKEIFLDIACFFIGIDRSDVIHILNGCGLCAENGIRVLIERSLVTVDDKNKLGMHDLLRDMGREIIRAKSAKDPENRSRLWFHEDVIDILSKETGTKAIEGLTLKLPTTNTLCLRTKAFKKMRKLRLLQLAGVELIGDFKYLPRDLRWLCWHGFPLTCIPAKFYQRSLVSIELENSNIKLLWKESQLMEKLKILNLSHSHYLTQTPDFSNLPNLEKLLLQDCPRLSEVSHTIGHLNKILQINLQDCIGLGNLPRSIYKLKSLKILILSGCLKIDKLEEDLEQMESLTTLVADKTAITTVPFSIVRSKSIGYISLCGFKGFPRDVFPSIIWSWMSPINSLSSRVQTFAGMSSISLDVPNSNSHHLSSISDDLPKLQSLWVECGSKLQLSQDAKSILDTLYATNYGEPESNATTSQMPNMNNFTLIECNNQVHISESKKFSRSLLIQMGKSFHVTHTLKENILQSMTTSDQGYLLPDDCYPNWLTFNNEGSSIIFEIPLVNGHNLKTMMCHVNYSSPENIISDGLKNLLVINHSKTTIQLYKRDALTSFEDEDWHKVISNIEFGNKVEIVVVFGNKLIVNKTTIYLLYEPMDKIIEH</sequence>
<evidence type="ECO:0000256" key="1">
    <source>
        <dbReference type="ARBA" id="ARBA00022737"/>
    </source>
</evidence>
<dbReference type="AlphaFoldDB" id="A0A371G817"/>
<keyword evidence="1" id="KW-0677">Repeat</keyword>
<dbReference type="SUPFAM" id="SSF46785">
    <property type="entry name" value="Winged helix' DNA-binding domain"/>
    <property type="match status" value="1"/>
</dbReference>
<dbReference type="PRINTS" id="PR00364">
    <property type="entry name" value="DISEASERSIST"/>
</dbReference>
<feature type="domain" description="Disease resistance protein Roq1-like winged-helix" evidence="2">
    <location>
        <begin position="104"/>
        <end position="174"/>
    </location>
</feature>
<evidence type="ECO:0000259" key="2">
    <source>
        <dbReference type="Pfam" id="PF23282"/>
    </source>
</evidence>
<dbReference type="InterPro" id="IPR042197">
    <property type="entry name" value="Apaf_helical"/>
</dbReference>
<dbReference type="Gene3D" id="1.10.8.430">
    <property type="entry name" value="Helical domain of apoptotic protease-activating factors"/>
    <property type="match status" value="1"/>
</dbReference>
<dbReference type="SUPFAM" id="SSF52058">
    <property type="entry name" value="L domain-like"/>
    <property type="match status" value="1"/>
</dbReference>
<name>A0A371G817_MUCPR</name>
<dbReference type="PANTHER" id="PTHR11017">
    <property type="entry name" value="LEUCINE-RICH REPEAT-CONTAINING PROTEIN"/>
    <property type="match status" value="1"/>
</dbReference>
<reference evidence="3" key="1">
    <citation type="submission" date="2018-05" db="EMBL/GenBank/DDBJ databases">
        <title>Draft genome of Mucuna pruriens seed.</title>
        <authorList>
            <person name="Nnadi N.E."/>
            <person name="Vos R."/>
            <person name="Hasami M.H."/>
            <person name="Devisetty U.K."/>
            <person name="Aguiy J.C."/>
        </authorList>
    </citation>
    <scope>NUCLEOTIDE SEQUENCE [LARGE SCALE GENOMIC DNA]</scope>
    <source>
        <strain evidence="3">JCA_2017</strain>
    </source>
</reference>
<dbReference type="Proteomes" id="UP000257109">
    <property type="component" value="Unassembled WGS sequence"/>
</dbReference>
<dbReference type="STRING" id="157652.A0A371G817"/>
<proteinExistence type="predicted"/>
<accession>A0A371G817</accession>
<dbReference type="GO" id="GO:0006952">
    <property type="term" value="P:defense response"/>
    <property type="evidence" value="ECO:0007669"/>
    <property type="project" value="InterPro"/>
</dbReference>
<dbReference type="InterPro" id="IPR036390">
    <property type="entry name" value="WH_DNA-bd_sf"/>
</dbReference>
<evidence type="ECO:0000313" key="3">
    <source>
        <dbReference type="EMBL" id="RDX86503.1"/>
    </source>
</evidence>
<dbReference type="PANTHER" id="PTHR11017:SF271">
    <property type="entry name" value="DISEASE RESISTANCE PROTEIN (TIR-NBS-LRR CLASS) FAMILY"/>
    <property type="match status" value="1"/>
</dbReference>
<dbReference type="InterPro" id="IPR058192">
    <property type="entry name" value="WHD_ROQ1-like"/>
</dbReference>
<organism evidence="3 4">
    <name type="scientific">Mucuna pruriens</name>
    <name type="common">Velvet bean</name>
    <name type="synonym">Dolichos pruriens</name>
    <dbReference type="NCBI Taxonomy" id="157652"/>
    <lineage>
        <taxon>Eukaryota</taxon>
        <taxon>Viridiplantae</taxon>
        <taxon>Streptophyta</taxon>
        <taxon>Embryophyta</taxon>
        <taxon>Tracheophyta</taxon>
        <taxon>Spermatophyta</taxon>
        <taxon>Magnoliopsida</taxon>
        <taxon>eudicotyledons</taxon>
        <taxon>Gunneridae</taxon>
        <taxon>Pentapetalae</taxon>
        <taxon>rosids</taxon>
        <taxon>fabids</taxon>
        <taxon>Fabales</taxon>
        <taxon>Fabaceae</taxon>
        <taxon>Papilionoideae</taxon>
        <taxon>50 kb inversion clade</taxon>
        <taxon>NPAAA clade</taxon>
        <taxon>indigoferoid/millettioid clade</taxon>
        <taxon>Phaseoleae</taxon>
        <taxon>Mucuna</taxon>
    </lineage>
</organism>
<dbReference type="Gene3D" id="3.80.10.10">
    <property type="entry name" value="Ribonuclease Inhibitor"/>
    <property type="match status" value="1"/>
</dbReference>
<protein>
    <submittedName>
        <fullName evidence="3">TMV resistance protein N</fullName>
    </submittedName>
</protein>
<dbReference type="OrthoDB" id="1733683at2759"/>
<feature type="non-terminal residue" evidence="3">
    <location>
        <position position="1"/>
    </location>
</feature>
<comment type="caution">
    <text evidence="3">The sequence shown here is derived from an EMBL/GenBank/DDBJ whole genome shotgun (WGS) entry which is preliminary data.</text>
</comment>
<dbReference type="InterPro" id="IPR032675">
    <property type="entry name" value="LRR_dom_sf"/>
</dbReference>
<evidence type="ECO:0000313" key="4">
    <source>
        <dbReference type="Proteomes" id="UP000257109"/>
    </source>
</evidence>